<dbReference type="Gene3D" id="3.90.1150.10">
    <property type="entry name" value="Aspartate Aminotransferase, domain 1"/>
    <property type="match status" value="1"/>
</dbReference>
<evidence type="ECO:0000256" key="7">
    <source>
        <dbReference type="ARBA" id="ARBA00022723"/>
    </source>
</evidence>
<evidence type="ECO:0000256" key="5">
    <source>
        <dbReference type="ARBA" id="ARBA00013558"/>
    </source>
</evidence>
<keyword evidence="15" id="KW-1185">Reference proteome</keyword>
<comment type="catalytic activity">
    <reaction evidence="11">
        <text>(sulfur carrier)-H + L-cysteine = (sulfur carrier)-SH + L-alanine</text>
        <dbReference type="Rhea" id="RHEA:43892"/>
        <dbReference type="Rhea" id="RHEA-COMP:14737"/>
        <dbReference type="Rhea" id="RHEA-COMP:14739"/>
        <dbReference type="ChEBI" id="CHEBI:29917"/>
        <dbReference type="ChEBI" id="CHEBI:35235"/>
        <dbReference type="ChEBI" id="CHEBI:57972"/>
        <dbReference type="ChEBI" id="CHEBI:64428"/>
        <dbReference type="EC" id="2.8.1.7"/>
    </reaction>
</comment>
<dbReference type="RefSeq" id="WP_245998979.1">
    <property type="nucleotide sequence ID" value="NZ_REFR01000010.1"/>
</dbReference>
<dbReference type="GO" id="GO:0031071">
    <property type="term" value="F:cysteine desulfurase activity"/>
    <property type="evidence" value="ECO:0007669"/>
    <property type="project" value="UniProtKB-EC"/>
</dbReference>
<name>A0A3M0CJI5_9PROT</name>
<proteinExistence type="inferred from homology"/>
<dbReference type="SUPFAM" id="SSF53383">
    <property type="entry name" value="PLP-dependent transferases"/>
    <property type="match status" value="1"/>
</dbReference>
<keyword evidence="6" id="KW-0808">Transferase</keyword>
<comment type="cofactor">
    <cofactor evidence="1 12">
        <name>pyridoxal 5'-phosphate</name>
        <dbReference type="ChEBI" id="CHEBI:597326"/>
    </cofactor>
</comment>
<keyword evidence="9" id="KW-0408">Iron</keyword>
<dbReference type="PANTHER" id="PTHR11601:SF34">
    <property type="entry name" value="CYSTEINE DESULFURASE"/>
    <property type="match status" value="1"/>
</dbReference>
<accession>A0A3M0CJI5</accession>
<keyword evidence="8" id="KW-0663">Pyridoxal phosphate</keyword>
<evidence type="ECO:0000256" key="11">
    <source>
        <dbReference type="ARBA" id="ARBA00050776"/>
    </source>
</evidence>
<protein>
    <recommendedName>
        <fullName evidence="5">Cysteine desulfurase</fullName>
        <ecNumber evidence="4">2.8.1.7</ecNumber>
    </recommendedName>
</protein>
<dbReference type="Gene3D" id="3.40.640.10">
    <property type="entry name" value="Type I PLP-dependent aspartate aminotransferase-like (Major domain)"/>
    <property type="match status" value="1"/>
</dbReference>
<dbReference type="InterPro" id="IPR015421">
    <property type="entry name" value="PyrdxlP-dep_Trfase_major"/>
</dbReference>
<dbReference type="InParanoid" id="A0A3M0CJI5"/>
<evidence type="ECO:0000313" key="14">
    <source>
        <dbReference type="EMBL" id="RMB08570.1"/>
    </source>
</evidence>
<evidence type="ECO:0000256" key="8">
    <source>
        <dbReference type="ARBA" id="ARBA00022898"/>
    </source>
</evidence>
<dbReference type="InterPro" id="IPR015424">
    <property type="entry name" value="PyrdxlP-dep_Trfase"/>
</dbReference>
<keyword evidence="10" id="KW-0411">Iron-sulfur</keyword>
<dbReference type="AlphaFoldDB" id="A0A3M0CJI5"/>
<dbReference type="EMBL" id="REFR01000010">
    <property type="protein sequence ID" value="RMB08570.1"/>
    <property type="molecule type" value="Genomic_DNA"/>
</dbReference>
<dbReference type="InterPro" id="IPR015422">
    <property type="entry name" value="PyrdxlP-dep_Trfase_small"/>
</dbReference>
<dbReference type="InterPro" id="IPR020578">
    <property type="entry name" value="Aminotrans_V_PyrdxlP_BS"/>
</dbReference>
<comment type="function">
    <text evidence="2">Catalyzes the removal of elemental sulfur atoms from cysteine to produce alanine. Seems to participate in the biosynthesis of the nitrogenase metalloclusters by providing the inorganic sulfur required for the Fe-S core formation.</text>
</comment>
<evidence type="ECO:0000256" key="3">
    <source>
        <dbReference type="ARBA" id="ARBA00006490"/>
    </source>
</evidence>
<sequence length="422" mass="43317">MAGWNWPSDPYIQFGPISASLTALESEYGVEGSAVSAYVTGMATIRQNRSVAYLDYNATAPVRAAVVDAVAETMRVAGNPSSVHTAGREARRVVEVARAQVAALAGVRPRDVVFTSGGSEANNAVLKMTGAASLVVSAVEHDSVLAGAATSGLPVFRVGMTADGLIDFASLETALEQAPKPALVSVMLANNEAGMIQPVAEIAERAHAHGARCHTDAVQAAGKIPLDFKELGIDYMSLSAHKLGGPQGVGAIVLAPTAPLAPLVAGGGQELGRRSGTENVAGIAGFGVAAVEALAELGDMDRVAALRDRLEAGAVAAAPQARVIGRNTRRLPNTTCLMLPGVRGETQVMHFDLSGVCLSSGSACSSGKVKVSHVLTALGFSEGDAEASIRVSLGHATTEADIDRFLDAWHALVARQSARAQA</sequence>
<dbReference type="PROSITE" id="PS00595">
    <property type="entry name" value="AA_TRANSFER_CLASS_5"/>
    <property type="match status" value="1"/>
</dbReference>
<dbReference type="PANTHER" id="PTHR11601">
    <property type="entry name" value="CYSTEINE DESULFURYLASE FAMILY MEMBER"/>
    <property type="match status" value="1"/>
</dbReference>
<dbReference type="Pfam" id="PF00266">
    <property type="entry name" value="Aminotran_5"/>
    <property type="match status" value="1"/>
</dbReference>
<dbReference type="GO" id="GO:0046872">
    <property type="term" value="F:metal ion binding"/>
    <property type="evidence" value="ECO:0007669"/>
    <property type="project" value="UniProtKB-KW"/>
</dbReference>
<organism evidence="14 15">
    <name type="scientific">Eilatimonas milleporae</name>
    <dbReference type="NCBI Taxonomy" id="911205"/>
    <lineage>
        <taxon>Bacteria</taxon>
        <taxon>Pseudomonadati</taxon>
        <taxon>Pseudomonadota</taxon>
        <taxon>Alphaproteobacteria</taxon>
        <taxon>Kordiimonadales</taxon>
        <taxon>Kordiimonadaceae</taxon>
        <taxon>Eilatimonas</taxon>
    </lineage>
</organism>
<dbReference type="InterPro" id="IPR016454">
    <property type="entry name" value="Cysteine_dSase"/>
</dbReference>
<dbReference type="Gene3D" id="1.10.260.50">
    <property type="match status" value="1"/>
</dbReference>
<comment type="caution">
    <text evidence="14">The sequence shown here is derived from an EMBL/GenBank/DDBJ whole genome shotgun (WGS) entry which is preliminary data.</text>
</comment>
<evidence type="ECO:0000256" key="9">
    <source>
        <dbReference type="ARBA" id="ARBA00023004"/>
    </source>
</evidence>
<keyword evidence="7" id="KW-0479">Metal-binding</keyword>
<gene>
    <name evidence="14" type="ORF">BXY39_1205</name>
</gene>
<evidence type="ECO:0000256" key="2">
    <source>
        <dbReference type="ARBA" id="ARBA00003120"/>
    </source>
</evidence>
<dbReference type="InterPro" id="IPR000192">
    <property type="entry name" value="Aminotrans_V_dom"/>
</dbReference>
<evidence type="ECO:0000256" key="12">
    <source>
        <dbReference type="RuleBase" id="RU004504"/>
    </source>
</evidence>
<dbReference type="Proteomes" id="UP000271227">
    <property type="component" value="Unassembled WGS sequence"/>
</dbReference>
<evidence type="ECO:0000256" key="10">
    <source>
        <dbReference type="ARBA" id="ARBA00023014"/>
    </source>
</evidence>
<dbReference type="GO" id="GO:0051536">
    <property type="term" value="F:iron-sulfur cluster binding"/>
    <property type="evidence" value="ECO:0007669"/>
    <property type="project" value="UniProtKB-KW"/>
</dbReference>
<dbReference type="EC" id="2.8.1.7" evidence="4"/>
<evidence type="ECO:0000256" key="4">
    <source>
        <dbReference type="ARBA" id="ARBA00012239"/>
    </source>
</evidence>
<feature type="domain" description="Aminotransferase class V" evidence="13">
    <location>
        <begin position="53"/>
        <end position="405"/>
    </location>
</feature>
<reference evidence="14 15" key="1">
    <citation type="submission" date="2018-10" db="EMBL/GenBank/DDBJ databases">
        <title>Genomic Encyclopedia of Archaeal and Bacterial Type Strains, Phase II (KMG-II): from individual species to whole genera.</title>
        <authorList>
            <person name="Goeker M."/>
        </authorList>
    </citation>
    <scope>NUCLEOTIDE SEQUENCE [LARGE SCALE GENOMIC DNA]</scope>
    <source>
        <strain evidence="14 15">DSM 25217</strain>
    </source>
</reference>
<dbReference type="PIRSF" id="PIRSF005572">
    <property type="entry name" value="NifS"/>
    <property type="match status" value="1"/>
</dbReference>
<evidence type="ECO:0000313" key="15">
    <source>
        <dbReference type="Proteomes" id="UP000271227"/>
    </source>
</evidence>
<comment type="similarity">
    <text evidence="3">Belongs to the class-V pyridoxal-phosphate-dependent aminotransferase family. NifS/IscS subfamily.</text>
</comment>
<evidence type="ECO:0000256" key="6">
    <source>
        <dbReference type="ARBA" id="ARBA00022679"/>
    </source>
</evidence>
<evidence type="ECO:0000259" key="13">
    <source>
        <dbReference type="Pfam" id="PF00266"/>
    </source>
</evidence>
<evidence type="ECO:0000256" key="1">
    <source>
        <dbReference type="ARBA" id="ARBA00001933"/>
    </source>
</evidence>